<dbReference type="InterPro" id="IPR002123">
    <property type="entry name" value="Plipid/glycerol_acylTrfase"/>
</dbReference>
<dbReference type="PANTHER" id="PTHR10434">
    <property type="entry name" value="1-ACYL-SN-GLYCEROL-3-PHOSPHATE ACYLTRANSFERASE"/>
    <property type="match status" value="1"/>
</dbReference>
<evidence type="ECO:0000313" key="1">
    <source>
        <dbReference type="EMBL" id="MFC1410656.1"/>
    </source>
</evidence>
<keyword evidence="1" id="KW-0808">Transferase</keyword>
<organism evidence="1 2">
    <name type="scientific">Streptacidiphilus alkalitolerans</name>
    <dbReference type="NCBI Taxonomy" id="3342712"/>
    <lineage>
        <taxon>Bacteria</taxon>
        <taxon>Bacillati</taxon>
        <taxon>Actinomycetota</taxon>
        <taxon>Actinomycetes</taxon>
        <taxon>Kitasatosporales</taxon>
        <taxon>Streptomycetaceae</taxon>
        <taxon>Streptacidiphilus</taxon>
    </lineage>
</organism>
<comment type="caution">
    <text evidence="1">The sequence shown here is derived from an EMBL/GenBank/DDBJ whole genome shotgun (WGS) entry which is preliminary data.</text>
</comment>
<accession>A0ABV6VAA0</accession>
<keyword evidence="1" id="KW-0012">Acyltransferase</keyword>
<keyword evidence="2" id="KW-1185">Reference proteome</keyword>
<dbReference type="EMBL" id="JBHEZX010000006">
    <property type="protein sequence ID" value="MFC1410656.1"/>
    <property type="molecule type" value="Genomic_DNA"/>
</dbReference>
<proteinExistence type="predicted"/>
<gene>
    <name evidence="1" type="ORF">ACEZDG_15415</name>
</gene>
<dbReference type="PANTHER" id="PTHR10434:SF11">
    <property type="entry name" value="1-ACYL-SN-GLYCEROL-3-PHOSPHATE ACYLTRANSFERASE"/>
    <property type="match status" value="1"/>
</dbReference>
<dbReference type="Pfam" id="PF01553">
    <property type="entry name" value="Acyltransferase"/>
    <property type="match status" value="1"/>
</dbReference>
<dbReference type="SMART" id="SM00563">
    <property type="entry name" value="PlsC"/>
    <property type="match status" value="1"/>
</dbReference>
<protein>
    <submittedName>
        <fullName evidence="1">Lysophospholipid acyltransferase family protein</fullName>
    </submittedName>
</protein>
<dbReference type="Proteomes" id="UP001592582">
    <property type="component" value="Unassembled WGS sequence"/>
</dbReference>
<dbReference type="CDD" id="cd07989">
    <property type="entry name" value="LPLAT_AGPAT-like"/>
    <property type="match status" value="1"/>
</dbReference>
<name>A0ABV6VAA0_9ACTN</name>
<reference evidence="1 2" key="1">
    <citation type="submission" date="2024-09" db="EMBL/GenBank/DDBJ databases">
        <authorList>
            <person name="Lee S.D."/>
        </authorList>
    </citation>
    <scope>NUCLEOTIDE SEQUENCE [LARGE SCALE GENOMIC DNA]</scope>
    <source>
        <strain evidence="1 2">N1-1</strain>
    </source>
</reference>
<dbReference type="SUPFAM" id="SSF69593">
    <property type="entry name" value="Glycerol-3-phosphate (1)-acyltransferase"/>
    <property type="match status" value="1"/>
</dbReference>
<evidence type="ECO:0000313" key="2">
    <source>
        <dbReference type="Proteomes" id="UP001592582"/>
    </source>
</evidence>
<dbReference type="GO" id="GO:0016746">
    <property type="term" value="F:acyltransferase activity"/>
    <property type="evidence" value="ECO:0007669"/>
    <property type="project" value="UniProtKB-KW"/>
</dbReference>
<sequence>MFALVLRSLLIPLARVVYRPVIEGRDNVPRRGPVILASNHLSFIDSMVIPLVSPRPVAFLAKAEYWNGTGLKGRISKAFFTAINAVPVERGTHRAAQASLDASLAVLNDGMAFGIYPEGKRSLDGRLYRGRTGVAWLALTSGAPVVPVALAGTQDIQPVGKRLPRIRRVTVRFGEPLDFNDRRDVRPVGPVRRAVTDEIMDAIAALSQQERANVYNEGPKDDTEAA</sequence>